<comment type="caution">
    <text evidence="1">The sequence shown here is derived from an EMBL/GenBank/DDBJ whole genome shotgun (WGS) entry which is preliminary data.</text>
</comment>
<accession>A0AAD4PQS4</accession>
<dbReference type="Proteomes" id="UP001200034">
    <property type="component" value="Unassembled WGS sequence"/>
</dbReference>
<evidence type="ECO:0000313" key="2">
    <source>
        <dbReference type="Proteomes" id="UP001200034"/>
    </source>
</evidence>
<proteinExistence type="predicted"/>
<name>A0AAD4PQS4_9MUSC</name>
<dbReference type="AlphaFoldDB" id="A0AAD4PQS4"/>
<gene>
    <name evidence="1" type="ORF">KR093_010727</name>
</gene>
<reference evidence="1" key="1">
    <citation type="journal article" date="2021" name="Mol. Ecol. Resour.">
        <title>Phylogenomic analyses of the genus Drosophila reveals genomic signals of climate adaptation.</title>
        <authorList>
            <person name="Li F."/>
            <person name="Rane R.V."/>
            <person name="Luria V."/>
            <person name="Xiong Z."/>
            <person name="Chen J."/>
            <person name="Li Z."/>
            <person name="Catullo R.A."/>
            <person name="Griffin P.C."/>
            <person name="Schiffer M."/>
            <person name="Pearce S."/>
            <person name="Lee S.F."/>
            <person name="McElroy K."/>
            <person name="Stocker A."/>
            <person name="Shirriffs J."/>
            <person name="Cockerell F."/>
            <person name="Coppin C."/>
            <person name="Sgro C.M."/>
            <person name="Karger A."/>
            <person name="Cain J.W."/>
            <person name="Weber J.A."/>
            <person name="Santpere G."/>
            <person name="Kirschner M.W."/>
            <person name="Hoffmann A.A."/>
            <person name="Oakeshott J.G."/>
            <person name="Zhang G."/>
        </authorList>
    </citation>
    <scope>NUCLEOTIDE SEQUENCE</scope>
    <source>
        <strain evidence="1">BGI-SZ-2011g</strain>
    </source>
</reference>
<dbReference type="EMBL" id="JAJJHW010000095">
    <property type="protein sequence ID" value="KAH8387971.1"/>
    <property type="molecule type" value="Genomic_DNA"/>
</dbReference>
<organism evidence="1 2">
    <name type="scientific">Drosophila rubida</name>
    <dbReference type="NCBI Taxonomy" id="30044"/>
    <lineage>
        <taxon>Eukaryota</taxon>
        <taxon>Metazoa</taxon>
        <taxon>Ecdysozoa</taxon>
        <taxon>Arthropoda</taxon>
        <taxon>Hexapoda</taxon>
        <taxon>Insecta</taxon>
        <taxon>Pterygota</taxon>
        <taxon>Neoptera</taxon>
        <taxon>Endopterygota</taxon>
        <taxon>Diptera</taxon>
        <taxon>Brachycera</taxon>
        <taxon>Muscomorpha</taxon>
        <taxon>Ephydroidea</taxon>
        <taxon>Drosophilidae</taxon>
        <taxon>Drosophila</taxon>
    </lineage>
</organism>
<sequence>MHLASTRGSIGRIRIDIGYGNGNGSDTDCDSGNINSIWSWRSMCHFAF</sequence>
<protein>
    <submittedName>
        <fullName evidence="1">Uncharacterized protein</fullName>
    </submittedName>
</protein>
<keyword evidence="2" id="KW-1185">Reference proteome</keyword>
<evidence type="ECO:0000313" key="1">
    <source>
        <dbReference type="EMBL" id="KAH8387971.1"/>
    </source>
</evidence>